<feature type="non-terminal residue" evidence="3">
    <location>
        <position position="128"/>
    </location>
</feature>
<evidence type="ECO:0000256" key="1">
    <source>
        <dbReference type="SAM" id="Coils"/>
    </source>
</evidence>
<dbReference type="Pfam" id="PF13916">
    <property type="entry name" value="Phostensin_N"/>
    <property type="match status" value="1"/>
</dbReference>
<name>A0ABN9HL56_9NEOB</name>
<keyword evidence="1" id="KW-0175">Coiled coil</keyword>
<proteinExistence type="predicted"/>
<organism evidence="3 4">
    <name type="scientific">Staurois parvus</name>
    <dbReference type="NCBI Taxonomy" id="386267"/>
    <lineage>
        <taxon>Eukaryota</taxon>
        <taxon>Metazoa</taxon>
        <taxon>Chordata</taxon>
        <taxon>Craniata</taxon>
        <taxon>Vertebrata</taxon>
        <taxon>Euteleostomi</taxon>
        <taxon>Amphibia</taxon>
        <taxon>Batrachia</taxon>
        <taxon>Anura</taxon>
        <taxon>Neobatrachia</taxon>
        <taxon>Ranoidea</taxon>
        <taxon>Ranidae</taxon>
        <taxon>Staurois</taxon>
    </lineage>
</organism>
<accession>A0ABN9HL56</accession>
<keyword evidence="4" id="KW-1185">Reference proteome</keyword>
<comment type="caution">
    <text evidence="3">The sequence shown here is derived from an EMBL/GenBank/DDBJ whole genome shotgun (WGS) entry which is preliminary data.</text>
</comment>
<feature type="non-terminal residue" evidence="3">
    <location>
        <position position="1"/>
    </location>
</feature>
<feature type="domain" description="Phostensin/Taperin N-terminal" evidence="2">
    <location>
        <begin position="94"/>
        <end position="118"/>
    </location>
</feature>
<protein>
    <recommendedName>
        <fullName evidence="2">Phostensin/Taperin N-terminal domain-containing protein</fullName>
    </recommendedName>
</protein>
<evidence type="ECO:0000259" key="2">
    <source>
        <dbReference type="Pfam" id="PF13916"/>
    </source>
</evidence>
<dbReference type="InterPro" id="IPR025903">
    <property type="entry name" value="Phostensin/Taperin_N_dom"/>
</dbReference>
<dbReference type="PANTHER" id="PTHR21685">
    <property type="entry name" value="TON-B BOX DOMAIN"/>
    <property type="match status" value="1"/>
</dbReference>
<gene>
    <name evidence="3" type="ORF">SPARVUS_LOCUS16157753</name>
</gene>
<evidence type="ECO:0000313" key="4">
    <source>
        <dbReference type="Proteomes" id="UP001162483"/>
    </source>
</evidence>
<evidence type="ECO:0000313" key="3">
    <source>
        <dbReference type="EMBL" id="CAI9621572.1"/>
    </source>
</evidence>
<sequence length="128" mass="15122">TGHSGSELLYPALENRQAVEFKKPKAYYIVFCTTCHLGGFCPLCWDNRPELSPQSRFVTGFHSQAVMEVPDWKFHLLERKRKEEEEAKRKEREEEERLAKMPAWKREIILRRKAKAEASMLENKVELE</sequence>
<dbReference type="EMBL" id="CATNWA010021168">
    <property type="protein sequence ID" value="CAI9621572.1"/>
    <property type="molecule type" value="Genomic_DNA"/>
</dbReference>
<dbReference type="Proteomes" id="UP001162483">
    <property type="component" value="Unassembled WGS sequence"/>
</dbReference>
<dbReference type="PANTHER" id="PTHR21685:SF0">
    <property type="entry name" value="PHOSTENSIN"/>
    <property type="match status" value="1"/>
</dbReference>
<reference evidence="3" key="1">
    <citation type="submission" date="2023-05" db="EMBL/GenBank/DDBJ databases">
        <authorList>
            <person name="Stuckert A."/>
        </authorList>
    </citation>
    <scope>NUCLEOTIDE SEQUENCE</scope>
</reference>
<feature type="coiled-coil region" evidence="1">
    <location>
        <begin position="73"/>
        <end position="101"/>
    </location>
</feature>
<dbReference type="InterPro" id="IPR026671">
    <property type="entry name" value="PPP1R18/Tprn"/>
</dbReference>